<dbReference type="SUPFAM" id="SSF51735">
    <property type="entry name" value="NAD(P)-binding Rossmann-fold domains"/>
    <property type="match status" value="1"/>
</dbReference>
<dbReference type="PANTHER" id="PTHR44013">
    <property type="entry name" value="ZINC-TYPE ALCOHOL DEHYDROGENASE-LIKE PROTEIN C16A3.02C"/>
    <property type="match status" value="1"/>
</dbReference>
<dbReference type="InterPro" id="IPR036291">
    <property type="entry name" value="NAD(P)-bd_dom_sf"/>
</dbReference>
<dbReference type="InterPro" id="IPR052733">
    <property type="entry name" value="Chloroplast_QOR"/>
</dbReference>
<dbReference type="PANTHER" id="PTHR44013:SF1">
    <property type="entry name" value="ZINC-TYPE ALCOHOL DEHYDROGENASE-LIKE PROTEIN C16A3.02C"/>
    <property type="match status" value="1"/>
</dbReference>
<reference evidence="1 2" key="1">
    <citation type="submission" date="2018-10" db="EMBL/GenBank/DDBJ databases">
        <title>A high-quality apple genome assembly.</title>
        <authorList>
            <person name="Hu J."/>
        </authorList>
    </citation>
    <scope>NUCLEOTIDE SEQUENCE [LARGE SCALE GENOMIC DNA]</scope>
    <source>
        <strain evidence="2">cv. HFTH1</strain>
        <tissue evidence="1">Young leaf</tissue>
    </source>
</reference>
<organism evidence="1 2">
    <name type="scientific">Malus domestica</name>
    <name type="common">Apple</name>
    <name type="synonym">Pyrus malus</name>
    <dbReference type="NCBI Taxonomy" id="3750"/>
    <lineage>
        <taxon>Eukaryota</taxon>
        <taxon>Viridiplantae</taxon>
        <taxon>Streptophyta</taxon>
        <taxon>Embryophyta</taxon>
        <taxon>Tracheophyta</taxon>
        <taxon>Spermatophyta</taxon>
        <taxon>Magnoliopsida</taxon>
        <taxon>eudicotyledons</taxon>
        <taxon>Gunneridae</taxon>
        <taxon>Pentapetalae</taxon>
        <taxon>rosids</taxon>
        <taxon>fabids</taxon>
        <taxon>Rosales</taxon>
        <taxon>Rosaceae</taxon>
        <taxon>Amygdaloideae</taxon>
        <taxon>Maleae</taxon>
        <taxon>Malus</taxon>
    </lineage>
</organism>
<dbReference type="Gene3D" id="3.90.180.10">
    <property type="entry name" value="Medium-chain alcohol dehydrogenases, catalytic domain"/>
    <property type="match status" value="1"/>
</dbReference>
<dbReference type="Proteomes" id="UP000290289">
    <property type="component" value="Chromosome 10"/>
</dbReference>
<dbReference type="EMBL" id="RDQH01000336">
    <property type="protein sequence ID" value="RXH87458.1"/>
    <property type="molecule type" value="Genomic_DNA"/>
</dbReference>
<dbReference type="AlphaFoldDB" id="A0A498IVQ6"/>
<keyword evidence="2" id="KW-1185">Reference proteome</keyword>
<comment type="caution">
    <text evidence="1">The sequence shown here is derived from an EMBL/GenBank/DDBJ whole genome shotgun (WGS) entry which is preliminary data.</text>
</comment>
<name>A0A498IVQ6_MALDO</name>
<accession>A0A498IVQ6</accession>
<proteinExistence type="predicted"/>
<evidence type="ECO:0000313" key="2">
    <source>
        <dbReference type="Proteomes" id="UP000290289"/>
    </source>
</evidence>
<gene>
    <name evidence="1" type="ORF">DVH24_034358</name>
</gene>
<sequence>MAKTVLIMSSPPEVSTAEGAGLPVAALTAHKCLTESTGIKLDRSGQQNNILITAAFGGVSQCLTSLEPGSR</sequence>
<evidence type="ECO:0000313" key="1">
    <source>
        <dbReference type="EMBL" id="RXH87458.1"/>
    </source>
</evidence>
<protein>
    <submittedName>
        <fullName evidence="1">Uncharacterized protein</fullName>
    </submittedName>
</protein>
<dbReference type="Gene3D" id="3.40.50.720">
    <property type="entry name" value="NAD(P)-binding Rossmann-like Domain"/>
    <property type="match status" value="1"/>
</dbReference>